<evidence type="ECO:0000313" key="11">
    <source>
        <dbReference type="EMBL" id="ADN21369.1"/>
    </source>
</evidence>
<feature type="chain" id="PRO_5003158946" evidence="9">
    <location>
        <begin position="34"/>
        <end position="713"/>
    </location>
</feature>
<accession>E2DZJ3</accession>
<dbReference type="Gene3D" id="1.10.760.10">
    <property type="entry name" value="Cytochrome c-like domain"/>
    <property type="match status" value="2"/>
</dbReference>
<evidence type="ECO:0000256" key="4">
    <source>
        <dbReference type="ARBA" id="ARBA00022729"/>
    </source>
</evidence>
<keyword evidence="4 9" id="KW-0732">Signal</keyword>
<evidence type="ECO:0000256" key="6">
    <source>
        <dbReference type="ARBA" id="ARBA00023004"/>
    </source>
</evidence>
<dbReference type="GO" id="GO:0030313">
    <property type="term" value="C:cell envelope"/>
    <property type="evidence" value="ECO:0007669"/>
    <property type="project" value="UniProtKB-SubCell"/>
</dbReference>
<evidence type="ECO:0000256" key="3">
    <source>
        <dbReference type="ARBA" id="ARBA00022723"/>
    </source>
</evidence>
<reference evidence="11" key="1">
    <citation type="journal article" date="2010" name="Microbiology">
        <title>Identification of a bacterial di-haem cytochrome c peroxidase from Methylomicrobium album BG8.</title>
        <authorList>
            <person name="Karlsen O.A."/>
            <person name="Larsen O."/>
            <person name="Jensen H.B."/>
        </authorList>
    </citation>
    <scope>NUCLEOTIDE SEQUENCE</scope>
    <source>
        <strain evidence="11">BG8</strain>
    </source>
</reference>
<feature type="region of interest" description="Disordered" evidence="8">
    <location>
        <begin position="663"/>
        <end position="682"/>
    </location>
</feature>
<dbReference type="GO" id="GO:0020037">
    <property type="term" value="F:heme binding"/>
    <property type="evidence" value="ECO:0007669"/>
    <property type="project" value="InterPro"/>
</dbReference>
<evidence type="ECO:0000256" key="8">
    <source>
        <dbReference type="SAM" id="MobiDB-lite"/>
    </source>
</evidence>
<dbReference type="Pfam" id="PF03150">
    <property type="entry name" value="CCP_MauG"/>
    <property type="match status" value="1"/>
</dbReference>
<dbReference type="InterPro" id="IPR036909">
    <property type="entry name" value="Cyt_c-like_dom_sf"/>
</dbReference>
<organism evidence="11">
    <name type="scientific">Methylomicrobium album BG8</name>
    <dbReference type="NCBI Taxonomy" id="686340"/>
    <lineage>
        <taxon>Bacteria</taxon>
        <taxon>Pseudomonadati</taxon>
        <taxon>Pseudomonadota</taxon>
        <taxon>Gammaproteobacteria</taxon>
        <taxon>Methylococcales</taxon>
        <taxon>Methylococcaceae</taxon>
        <taxon>Methylomicrobium</taxon>
    </lineage>
</organism>
<feature type="signal peptide" evidence="9">
    <location>
        <begin position="1"/>
        <end position="33"/>
    </location>
</feature>
<dbReference type="GO" id="GO:0046872">
    <property type="term" value="F:metal ion binding"/>
    <property type="evidence" value="ECO:0007669"/>
    <property type="project" value="UniProtKB-KW"/>
</dbReference>
<keyword evidence="2 7" id="KW-0349">Heme</keyword>
<keyword evidence="3 7" id="KW-0479">Metal-binding</keyword>
<dbReference type="InterPro" id="IPR009056">
    <property type="entry name" value="Cyt_c-like_dom"/>
</dbReference>
<dbReference type="PANTHER" id="PTHR30600">
    <property type="entry name" value="CYTOCHROME C PEROXIDASE-RELATED"/>
    <property type="match status" value="1"/>
</dbReference>
<keyword evidence="5" id="KW-0560">Oxidoreductase</keyword>
<protein>
    <submittedName>
        <fullName evidence="11">CorB</fullName>
    </submittedName>
</protein>
<evidence type="ECO:0000259" key="10">
    <source>
        <dbReference type="PROSITE" id="PS51007"/>
    </source>
</evidence>
<evidence type="ECO:0000256" key="9">
    <source>
        <dbReference type="SAM" id="SignalP"/>
    </source>
</evidence>
<evidence type="ECO:0000256" key="7">
    <source>
        <dbReference type="PROSITE-ProRule" id="PRU00433"/>
    </source>
</evidence>
<dbReference type="InterPro" id="IPR051395">
    <property type="entry name" value="Cytochrome_c_Peroxidase/MauG"/>
</dbReference>
<feature type="domain" description="Cytochrome c" evidence="10">
    <location>
        <begin position="63"/>
        <end position="198"/>
    </location>
</feature>
<dbReference type="InterPro" id="IPR004852">
    <property type="entry name" value="Di-haem_cyt_c_peroxidsae"/>
</dbReference>
<dbReference type="PANTHER" id="PTHR30600:SF10">
    <property type="entry name" value="BLL6722 PROTEIN"/>
    <property type="match status" value="1"/>
</dbReference>
<dbReference type="PROSITE" id="PS51007">
    <property type="entry name" value="CYTC"/>
    <property type="match status" value="2"/>
</dbReference>
<dbReference type="GO" id="GO:0004130">
    <property type="term" value="F:cytochrome-c peroxidase activity"/>
    <property type="evidence" value="ECO:0007669"/>
    <property type="project" value="TreeGrafter"/>
</dbReference>
<dbReference type="EMBL" id="GU319974">
    <property type="protein sequence ID" value="ADN21369.1"/>
    <property type="molecule type" value="Genomic_DNA"/>
</dbReference>
<feature type="region of interest" description="Disordered" evidence="8">
    <location>
        <begin position="692"/>
        <end position="713"/>
    </location>
</feature>
<dbReference type="GO" id="GO:0009055">
    <property type="term" value="F:electron transfer activity"/>
    <property type="evidence" value="ECO:0007669"/>
    <property type="project" value="InterPro"/>
</dbReference>
<proteinExistence type="predicted"/>
<evidence type="ECO:0000256" key="5">
    <source>
        <dbReference type="ARBA" id="ARBA00023002"/>
    </source>
</evidence>
<keyword evidence="6 7" id="KW-0408">Iron</keyword>
<comment type="subcellular location">
    <subcellularLocation>
        <location evidence="1">Cell envelope</location>
    </subcellularLocation>
</comment>
<feature type="domain" description="Cytochrome c" evidence="10">
    <location>
        <begin position="402"/>
        <end position="648"/>
    </location>
</feature>
<name>E2DZJ3_METAL</name>
<gene>
    <name evidence="11" type="primary">corB</name>
</gene>
<dbReference type="SUPFAM" id="SSF46626">
    <property type="entry name" value="Cytochrome c"/>
    <property type="match status" value="2"/>
</dbReference>
<dbReference type="AlphaFoldDB" id="E2DZJ3"/>
<evidence type="ECO:0000256" key="1">
    <source>
        <dbReference type="ARBA" id="ARBA00004196"/>
    </source>
</evidence>
<sequence>MFCFIQKVLSGIAPCVYALILLCALADAVFAHGALSDQVMKGFKVPTTPKLIGKSAIVVDQQAAVQLGKALFWDGNVGSSGTACASCHFHAGSDIRHINQLNPGQAHTANAGGTAKTFELPSGNDAGPDYELKAGDFPFFRFADVDDIATLTASTDDVAGSSGEPQQQFVAVDATGINAGINNDQCDSELSAVFHAGSLNTRQVTKRNAPTVINAAFNFRNFWDGRANNVFNGQSPFGLRDTGAKIWLAKGTKKVKAARLALENASLASQAVGPPLDMVEMSCKGRSSPTSAENCCGAGRWSRRRCDPEDSVLAGLRDPSGTGLTLTYDELIKKAFNKKYWRSAAAIELVKDSGQFYSQMEANFAMFFGLAIQQYENTLISDDALFDREVDDDTGFPAGFTEAQQRGFQVFNDAHCNNCHSGPTFSSAASPQIFLNTTKKPKYLKLVNRDVLGEQASGFGTDSSLFDIGFAITSVAPTAYDVGLGGTDPFGNPLSFTKQYIDVLAGNAKKMLDPVIVVTCDMVDPFTEDYLAGQLINDKLGKSVCKGPGKKQARIPTPEIVAVELAKSGQGRLSGGVGAAFKIPTLRNVELTGPYMHNGGMKSLEEVVEFYNRGGNLTNPRHSTTLVFFQGMSAQDKSDLVAFLKTLTDERVRWERAPFDHPALQVPHGHEGGENPLGSGLAGDRFLEVPAVGRNGRTPEMGPLKAFDSYLEP</sequence>
<evidence type="ECO:0000256" key="2">
    <source>
        <dbReference type="ARBA" id="ARBA00022617"/>
    </source>
</evidence>